<evidence type="ECO:0000313" key="3">
    <source>
        <dbReference type="EMBL" id="PND39584.1"/>
    </source>
</evidence>
<dbReference type="Pfam" id="PF07394">
    <property type="entry name" value="DUF1501"/>
    <property type="match status" value="1"/>
</dbReference>
<feature type="signal peptide" evidence="2">
    <location>
        <begin position="1"/>
        <end position="26"/>
    </location>
</feature>
<organism evidence="3 4">
    <name type="scientific">Kinneretia aquatilis</name>
    <dbReference type="NCBI Taxonomy" id="2070761"/>
    <lineage>
        <taxon>Bacteria</taxon>
        <taxon>Pseudomonadati</taxon>
        <taxon>Pseudomonadota</taxon>
        <taxon>Betaproteobacteria</taxon>
        <taxon>Burkholderiales</taxon>
        <taxon>Sphaerotilaceae</taxon>
        <taxon>Roseateles</taxon>
    </lineage>
</organism>
<evidence type="ECO:0000256" key="2">
    <source>
        <dbReference type="SAM" id="SignalP"/>
    </source>
</evidence>
<proteinExistence type="predicted"/>
<dbReference type="AlphaFoldDB" id="A0A2N8L1K2"/>
<dbReference type="Proteomes" id="UP000235916">
    <property type="component" value="Unassembled WGS sequence"/>
</dbReference>
<accession>A0A2N8L1K2</accession>
<evidence type="ECO:0000313" key="4">
    <source>
        <dbReference type="Proteomes" id="UP000235916"/>
    </source>
</evidence>
<feature type="chain" id="PRO_5014983545" description="DUF1501 domain-containing protein" evidence="2">
    <location>
        <begin position="27"/>
        <end position="432"/>
    </location>
</feature>
<dbReference type="OrthoDB" id="9779968at2"/>
<keyword evidence="4" id="KW-1185">Reference proteome</keyword>
<gene>
    <name evidence="3" type="ORF">C1O66_06275</name>
</gene>
<comment type="caution">
    <text evidence="3">The sequence shown here is derived from an EMBL/GenBank/DDBJ whole genome shotgun (WGS) entry which is preliminary data.</text>
</comment>
<reference evidence="3 4" key="1">
    <citation type="submission" date="2018-01" db="EMBL/GenBank/DDBJ databases">
        <title>Draft genome sequence of Paucibacter aquatile CR182 isolated from freshwater of the Nakdong River.</title>
        <authorList>
            <person name="Choi A."/>
            <person name="Chung E.J."/>
        </authorList>
    </citation>
    <scope>NUCLEOTIDE SEQUENCE [LARGE SCALE GENOMIC DNA]</scope>
    <source>
        <strain evidence="3 4">CR182</strain>
    </source>
</reference>
<dbReference type="EMBL" id="POSP01000003">
    <property type="protein sequence ID" value="PND39584.1"/>
    <property type="molecule type" value="Genomic_DNA"/>
</dbReference>
<dbReference type="PANTHER" id="PTHR43737:SF1">
    <property type="entry name" value="DUF1501 DOMAIN-CONTAINING PROTEIN"/>
    <property type="match status" value="1"/>
</dbReference>
<protein>
    <recommendedName>
        <fullName evidence="5">DUF1501 domain-containing protein</fullName>
    </recommendedName>
</protein>
<dbReference type="InterPro" id="IPR010869">
    <property type="entry name" value="DUF1501"/>
</dbReference>
<evidence type="ECO:0000256" key="1">
    <source>
        <dbReference type="SAM" id="MobiDB-lite"/>
    </source>
</evidence>
<feature type="region of interest" description="Disordered" evidence="1">
    <location>
        <begin position="213"/>
        <end position="233"/>
    </location>
</feature>
<dbReference type="PANTHER" id="PTHR43737">
    <property type="entry name" value="BLL7424 PROTEIN"/>
    <property type="match status" value="1"/>
</dbReference>
<sequence>MSRRHFVLRHGLAGLSLAGLSPRAMAQPASSRRKLVVILLRGAVDGLSVVAPWGDPAYAAARPSLALGSPGTEGGVLRLDSLFGLHPALAPLMPFWSEGSLGFVHASGSPDPTRSHFDAQDYLESGTPGRKSTPDGWMNRLVAQLPGSAGPTRALNMGATPPRILAGPAPVATLGLGPRALDRKAIDQPAMQAGLARLYAEDPALARTFQSTAEGRGQMQRSMAAGSESVPDASATPVMAMSATHPPSAESADRGAASARSFAADARRLGQLIRRDPKTQLAFTSVGGWDTHVNQGAAQGQLANKLASLAQGLEALAQGLGDSWRDSVVVVMSEFGRTVRENGTGGTDHGRGNVMWLLGGAVAGGRVLGEWPGLDTAALAEGRDLAVVTDYRHVLAPLLQRHLGVQDAGLAAVFPQLPAWAGTPGGLRLLRA</sequence>
<evidence type="ECO:0008006" key="5">
    <source>
        <dbReference type="Google" id="ProtNLM"/>
    </source>
</evidence>
<name>A0A2N8L1K2_9BURK</name>
<keyword evidence="2" id="KW-0732">Signal</keyword>